<keyword evidence="4 6" id="KW-0805">Transcription regulation</keyword>
<dbReference type="Pfam" id="PF01029">
    <property type="entry name" value="NusB"/>
    <property type="match status" value="1"/>
</dbReference>
<dbReference type="GO" id="GO:0005829">
    <property type="term" value="C:cytosol"/>
    <property type="evidence" value="ECO:0007669"/>
    <property type="project" value="TreeGrafter"/>
</dbReference>
<dbReference type="HAMAP" id="MF_00073">
    <property type="entry name" value="NusB"/>
    <property type="match status" value="1"/>
</dbReference>
<evidence type="ECO:0000313" key="9">
    <source>
        <dbReference type="Proteomes" id="UP000526501"/>
    </source>
</evidence>
<organism evidence="8 9">
    <name type="scientific">Pelagicoccus albus</name>
    <dbReference type="NCBI Taxonomy" id="415222"/>
    <lineage>
        <taxon>Bacteria</taxon>
        <taxon>Pseudomonadati</taxon>
        <taxon>Verrucomicrobiota</taxon>
        <taxon>Opitutia</taxon>
        <taxon>Puniceicoccales</taxon>
        <taxon>Pelagicoccaceae</taxon>
        <taxon>Pelagicoccus</taxon>
    </lineage>
</organism>
<dbReference type="AlphaFoldDB" id="A0A7X1B5J2"/>
<dbReference type="GO" id="GO:0031564">
    <property type="term" value="P:transcription antitermination"/>
    <property type="evidence" value="ECO:0007669"/>
    <property type="project" value="UniProtKB-KW"/>
</dbReference>
<proteinExistence type="inferred from homology"/>
<protein>
    <recommendedName>
        <fullName evidence="6">Transcription antitermination protein NusB</fullName>
    </recommendedName>
    <alternativeName>
        <fullName evidence="6">Antitermination factor NusB</fullName>
    </alternativeName>
</protein>
<comment type="function">
    <text evidence="6">Involved in transcription antitermination. Required for transcription of ribosomal RNA (rRNA) genes. Binds specifically to the boxA antiterminator sequence of the ribosomal RNA (rrn) operons.</text>
</comment>
<gene>
    <name evidence="6 8" type="primary">nusB</name>
    <name evidence="8" type="ORF">H5P27_08385</name>
</gene>
<keyword evidence="9" id="KW-1185">Reference proteome</keyword>
<dbReference type="InterPro" id="IPR011605">
    <property type="entry name" value="NusB_fam"/>
</dbReference>
<feature type="domain" description="NusB/RsmB/TIM44" evidence="7">
    <location>
        <begin position="13"/>
        <end position="135"/>
    </location>
</feature>
<evidence type="ECO:0000313" key="8">
    <source>
        <dbReference type="EMBL" id="MBC2606061.1"/>
    </source>
</evidence>
<keyword evidence="3 6" id="KW-0694">RNA-binding</keyword>
<sequence length="149" mass="17390">MSEGKKSQRRLCRVAAMQYVYAWSINRPNDLVDDLTVFFDGLEEERDYYSFAEELVHGIIEYSDEIDDKIMALAKNWDFERIAKIDLAILRLATYELLYRKDIPPVVTINEAIDLSKEFSTAESRRFVNGILDRLKASLDRPSRTASWE</sequence>
<keyword evidence="2 6" id="KW-0889">Transcription antitermination</keyword>
<comment type="caution">
    <text evidence="8">The sequence shown here is derived from an EMBL/GenBank/DDBJ whole genome shotgun (WGS) entry which is preliminary data.</text>
</comment>
<name>A0A7X1B5J2_9BACT</name>
<evidence type="ECO:0000259" key="7">
    <source>
        <dbReference type="Pfam" id="PF01029"/>
    </source>
</evidence>
<dbReference type="PANTHER" id="PTHR11078:SF3">
    <property type="entry name" value="ANTITERMINATION NUSB DOMAIN-CONTAINING PROTEIN"/>
    <property type="match status" value="1"/>
</dbReference>
<dbReference type="GO" id="GO:0006353">
    <property type="term" value="P:DNA-templated transcription termination"/>
    <property type="evidence" value="ECO:0007669"/>
    <property type="project" value="UniProtKB-UniRule"/>
</dbReference>
<evidence type="ECO:0000256" key="1">
    <source>
        <dbReference type="ARBA" id="ARBA00005952"/>
    </source>
</evidence>
<evidence type="ECO:0000256" key="5">
    <source>
        <dbReference type="ARBA" id="ARBA00023163"/>
    </source>
</evidence>
<comment type="similarity">
    <text evidence="1 6">Belongs to the NusB family.</text>
</comment>
<evidence type="ECO:0000256" key="2">
    <source>
        <dbReference type="ARBA" id="ARBA00022814"/>
    </source>
</evidence>
<evidence type="ECO:0000256" key="4">
    <source>
        <dbReference type="ARBA" id="ARBA00023015"/>
    </source>
</evidence>
<dbReference type="RefSeq" id="WP_185659945.1">
    <property type="nucleotide sequence ID" value="NZ_CAWPOO010000007.1"/>
</dbReference>
<dbReference type="EMBL" id="JACHVC010000007">
    <property type="protein sequence ID" value="MBC2606061.1"/>
    <property type="molecule type" value="Genomic_DNA"/>
</dbReference>
<reference evidence="8 9" key="1">
    <citation type="submission" date="2020-07" db="EMBL/GenBank/DDBJ databases">
        <authorList>
            <person name="Feng X."/>
        </authorList>
    </citation>
    <scope>NUCLEOTIDE SEQUENCE [LARGE SCALE GENOMIC DNA]</scope>
    <source>
        <strain evidence="8 9">JCM23202</strain>
    </source>
</reference>
<dbReference type="PANTHER" id="PTHR11078">
    <property type="entry name" value="N UTILIZATION SUBSTANCE PROTEIN B-RELATED"/>
    <property type="match status" value="1"/>
</dbReference>
<keyword evidence="5 6" id="KW-0804">Transcription</keyword>
<dbReference type="GO" id="GO:0003723">
    <property type="term" value="F:RNA binding"/>
    <property type="evidence" value="ECO:0007669"/>
    <property type="project" value="UniProtKB-UniRule"/>
</dbReference>
<dbReference type="Gene3D" id="1.10.940.10">
    <property type="entry name" value="NusB-like"/>
    <property type="match status" value="1"/>
</dbReference>
<evidence type="ECO:0000256" key="6">
    <source>
        <dbReference type="HAMAP-Rule" id="MF_00073"/>
    </source>
</evidence>
<dbReference type="Proteomes" id="UP000526501">
    <property type="component" value="Unassembled WGS sequence"/>
</dbReference>
<dbReference type="InterPro" id="IPR006027">
    <property type="entry name" value="NusB_RsmB_TIM44"/>
</dbReference>
<dbReference type="InterPro" id="IPR035926">
    <property type="entry name" value="NusB-like_sf"/>
</dbReference>
<dbReference type="NCBIfam" id="TIGR01951">
    <property type="entry name" value="nusB"/>
    <property type="match status" value="1"/>
</dbReference>
<dbReference type="SUPFAM" id="SSF48013">
    <property type="entry name" value="NusB-like"/>
    <property type="match status" value="1"/>
</dbReference>
<accession>A0A7X1B5J2</accession>
<evidence type="ECO:0000256" key="3">
    <source>
        <dbReference type="ARBA" id="ARBA00022884"/>
    </source>
</evidence>